<evidence type="ECO:0000313" key="20">
    <source>
        <dbReference type="Proteomes" id="UP000307000"/>
    </source>
</evidence>
<feature type="binding site" evidence="16">
    <location>
        <position position="174"/>
    </location>
    <ligand>
        <name>NADP(+)</name>
        <dbReference type="ChEBI" id="CHEBI:58349"/>
    </ligand>
</feature>
<feature type="binding site" evidence="16">
    <location>
        <position position="172"/>
    </location>
    <ligand>
        <name>substrate</name>
    </ligand>
</feature>
<feature type="binding site" evidence="16">
    <location>
        <position position="211"/>
    </location>
    <ligand>
        <name>substrate</name>
    </ligand>
</feature>
<dbReference type="GO" id="GO:0008835">
    <property type="term" value="F:diaminohydroxyphosphoribosylaminopyrimidine deaminase activity"/>
    <property type="evidence" value="ECO:0007669"/>
    <property type="project" value="UniProtKB-EC"/>
</dbReference>
<feature type="binding site" evidence="16">
    <location>
        <position position="200"/>
    </location>
    <ligand>
        <name>NADP(+)</name>
        <dbReference type="ChEBI" id="CHEBI:58349"/>
    </ligand>
</feature>
<name>A0A5B7WW72_9MICC</name>
<feature type="binding site" evidence="16">
    <location>
        <position position="188"/>
    </location>
    <ligand>
        <name>substrate</name>
    </ligand>
</feature>
<keyword evidence="20" id="KW-1185">Reference proteome</keyword>
<comment type="pathway">
    <text evidence="2 14">Cofactor biosynthesis; riboflavin biosynthesis; 5-amino-6-(D-ribitylamino)uracil from GTP: step 2/4.</text>
</comment>
<dbReference type="InterPro" id="IPR024072">
    <property type="entry name" value="DHFR-like_dom_sf"/>
</dbReference>
<keyword evidence="11" id="KW-0511">Multifunctional enzyme</keyword>
<evidence type="ECO:0000256" key="14">
    <source>
        <dbReference type="PIRNR" id="PIRNR006769"/>
    </source>
</evidence>
<dbReference type="AlphaFoldDB" id="A0A5B7WW72"/>
<feature type="binding site" evidence="16">
    <location>
        <position position="204"/>
    </location>
    <ligand>
        <name>NADP(+)</name>
        <dbReference type="ChEBI" id="CHEBI:58349"/>
    </ligand>
</feature>
<evidence type="ECO:0000256" key="7">
    <source>
        <dbReference type="ARBA" id="ARBA00022723"/>
    </source>
</evidence>
<keyword evidence="8 14" id="KW-0862">Zinc</keyword>
<feature type="binding site" evidence="16">
    <location>
        <begin position="272"/>
        <end position="278"/>
    </location>
    <ligand>
        <name>NADP(+)</name>
        <dbReference type="ChEBI" id="CHEBI:58349"/>
    </ligand>
</feature>
<protein>
    <recommendedName>
        <fullName evidence="14">Riboflavin biosynthesis protein RibD</fullName>
    </recommendedName>
    <domain>
        <recommendedName>
            <fullName evidence="14">Diaminohydroxyphosphoribosylaminopyrimidine deaminase</fullName>
            <shortName evidence="14">DRAP deaminase</shortName>
            <ecNumber evidence="14">3.5.4.26</ecNumber>
        </recommendedName>
        <alternativeName>
            <fullName evidence="14">Riboflavin-specific deaminase</fullName>
        </alternativeName>
    </domain>
    <domain>
        <recommendedName>
            <fullName evidence="14">5-amino-6-(5-phosphoribosylamino)uracil reductase</fullName>
            <ecNumber evidence="14">1.1.1.193</ecNumber>
        </recommendedName>
        <alternativeName>
            <fullName evidence="14">HTP reductase</fullName>
        </alternativeName>
    </domain>
</protein>
<evidence type="ECO:0000256" key="13">
    <source>
        <dbReference type="ARBA" id="ARBA00049886"/>
    </source>
</evidence>
<evidence type="ECO:0000256" key="11">
    <source>
        <dbReference type="ARBA" id="ARBA00023268"/>
    </source>
</evidence>
<comment type="similarity">
    <text evidence="4 14">In the N-terminal section; belongs to the cytidine and deoxycytidylate deaminase family.</text>
</comment>
<dbReference type="InterPro" id="IPR002734">
    <property type="entry name" value="RibDG_C"/>
</dbReference>
<evidence type="ECO:0000256" key="3">
    <source>
        <dbReference type="ARBA" id="ARBA00004910"/>
    </source>
</evidence>
<feature type="active site" description="Proton donor" evidence="15">
    <location>
        <position position="55"/>
    </location>
</feature>
<dbReference type="Pfam" id="PF00383">
    <property type="entry name" value="dCMP_cyt_deam_1"/>
    <property type="match status" value="1"/>
</dbReference>
<comment type="catalytic activity">
    <reaction evidence="12 14">
        <text>5-amino-6-(5-phospho-D-ribitylamino)uracil + NADP(+) = 5-amino-6-(5-phospho-D-ribosylamino)uracil + NADPH + H(+)</text>
        <dbReference type="Rhea" id="RHEA:17845"/>
        <dbReference type="ChEBI" id="CHEBI:15378"/>
        <dbReference type="ChEBI" id="CHEBI:57783"/>
        <dbReference type="ChEBI" id="CHEBI:58349"/>
        <dbReference type="ChEBI" id="CHEBI:58421"/>
        <dbReference type="ChEBI" id="CHEBI:58453"/>
        <dbReference type="EC" id="1.1.1.193"/>
    </reaction>
</comment>
<comment type="catalytic activity">
    <reaction evidence="13 14">
        <text>2,5-diamino-6-hydroxy-4-(5-phosphoribosylamino)-pyrimidine + H2O + H(+) = 5-amino-6-(5-phospho-D-ribosylamino)uracil + NH4(+)</text>
        <dbReference type="Rhea" id="RHEA:21868"/>
        <dbReference type="ChEBI" id="CHEBI:15377"/>
        <dbReference type="ChEBI" id="CHEBI:15378"/>
        <dbReference type="ChEBI" id="CHEBI:28938"/>
        <dbReference type="ChEBI" id="CHEBI:58453"/>
        <dbReference type="ChEBI" id="CHEBI:58614"/>
        <dbReference type="EC" id="3.5.4.26"/>
    </reaction>
</comment>
<evidence type="ECO:0000256" key="17">
    <source>
        <dbReference type="PIRSR" id="PIRSR006769-3"/>
    </source>
</evidence>
<dbReference type="CDD" id="cd01284">
    <property type="entry name" value="Riboflavin_deaminase-reductase"/>
    <property type="match status" value="1"/>
</dbReference>
<dbReference type="PROSITE" id="PS51747">
    <property type="entry name" value="CYT_DCMP_DEAMINASES_2"/>
    <property type="match status" value="1"/>
</dbReference>
<dbReference type="EMBL" id="CP034412">
    <property type="protein sequence ID" value="QCY47460.1"/>
    <property type="molecule type" value="Genomic_DNA"/>
</dbReference>
<dbReference type="PIRSF" id="PIRSF006769">
    <property type="entry name" value="RibD"/>
    <property type="match status" value="1"/>
</dbReference>
<dbReference type="SUPFAM" id="SSF53597">
    <property type="entry name" value="Dihydrofolate reductase-like"/>
    <property type="match status" value="1"/>
</dbReference>
<sequence length="349" mass="37526">MITGQDLKQALRTALETAARGTRGANPLVGACILDEQARVIATGFHQGAGHPHAEVDALRRLGRLDAQAAAKLTMVVTLEPCNHTGRTGPCSQAIAAAGIGHVHYAMSDDTAASGGAEYLRAHGVTVSQAADRASWELNHRWFRAKAQNRPFITVKTAQSLDGRINAPDGSSQWITSDASRVHAHQLRARVDAIVVGTGTVLSDDPRLSARTAAGGLHERQPYRLVLGKRQLPDQLALAHDANWEQLPTHDLQQLLERARELGLHHLLIEGGATIASAFIEADLADELYCYQAPMILGAGTTAVNIPTVTTLSQARRFRLDAAHQEALTRLGPDVLLHLEPLPDPDTRP</sequence>
<dbReference type="GO" id="GO:0008270">
    <property type="term" value="F:zinc ion binding"/>
    <property type="evidence" value="ECO:0007669"/>
    <property type="project" value="InterPro"/>
</dbReference>
<evidence type="ECO:0000256" key="16">
    <source>
        <dbReference type="PIRSR" id="PIRSR006769-2"/>
    </source>
</evidence>
<evidence type="ECO:0000256" key="4">
    <source>
        <dbReference type="ARBA" id="ARBA00005259"/>
    </source>
</evidence>
<evidence type="ECO:0000256" key="1">
    <source>
        <dbReference type="ARBA" id="ARBA00002151"/>
    </source>
</evidence>
<feature type="binding site" evidence="17">
    <location>
        <position position="91"/>
    </location>
    <ligand>
        <name>Zn(2+)</name>
        <dbReference type="ChEBI" id="CHEBI:29105"/>
        <note>catalytic</note>
    </ligand>
</feature>
<feature type="binding site" evidence="17">
    <location>
        <position position="53"/>
    </location>
    <ligand>
        <name>Zn(2+)</name>
        <dbReference type="ChEBI" id="CHEBI:29105"/>
        <note>catalytic</note>
    </ligand>
</feature>
<keyword evidence="10 14" id="KW-0560">Oxidoreductase</keyword>
<reference evidence="19 20" key="1">
    <citation type="submission" date="2018-12" db="EMBL/GenBank/DDBJ databases">
        <title>Complete Genome Sequence of Glutamicibacter creatinolyticus strain LGCM259,isolated from an abscess of a 12-year-old mare in Italy.</title>
        <authorList>
            <person name="Santos R.G."/>
            <person name="Silva A.L."/>
            <person name="Seyffert N."/>
            <person name="Castro T.L.P."/>
            <person name="Attili A.R."/>
            <person name="Rifici C."/>
            <person name="Mazzullo G."/>
            <person name="Brenig B."/>
            <person name="Venanzi F."/>
            <person name="Azevedo V."/>
        </authorList>
    </citation>
    <scope>NUCLEOTIDE SEQUENCE [LARGE SCALE GENOMIC DNA]</scope>
    <source>
        <strain evidence="19 20">LGCM 259</strain>
    </source>
</reference>
<dbReference type="Gene3D" id="3.40.430.10">
    <property type="entry name" value="Dihydrofolate Reductase, subunit A"/>
    <property type="match status" value="1"/>
</dbReference>
<comment type="similarity">
    <text evidence="5 14">In the C-terminal section; belongs to the HTP reductase family.</text>
</comment>
<organism evidence="19 20">
    <name type="scientific">Glutamicibacter creatinolyticus</name>
    <dbReference type="NCBI Taxonomy" id="162496"/>
    <lineage>
        <taxon>Bacteria</taxon>
        <taxon>Bacillati</taxon>
        <taxon>Actinomycetota</taxon>
        <taxon>Actinomycetes</taxon>
        <taxon>Micrococcales</taxon>
        <taxon>Micrococcaceae</taxon>
        <taxon>Glutamicibacter</taxon>
    </lineage>
</organism>
<evidence type="ECO:0000256" key="10">
    <source>
        <dbReference type="ARBA" id="ARBA00023002"/>
    </source>
</evidence>
<dbReference type="EC" id="1.1.1.193" evidence="14"/>
<evidence type="ECO:0000256" key="12">
    <source>
        <dbReference type="ARBA" id="ARBA00049861"/>
    </source>
</evidence>
<dbReference type="EC" id="3.5.4.26" evidence="14"/>
<dbReference type="InterPro" id="IPR050765">
    <property type="entry name" value="Riboflavin_Biosynth_HTPR"/>
</dbReference>
<dbReference type="PROSITE" id="PS00903">
    <property type="entry name" value="CYT_DCMP_DEAMINASES_1"/>
    <property type="match status" value="1"/>
</dbReference>
<evidence type="ECO:0000256" key="2">
    <source>
        <dbReference type="ARBA" id="ARBA00004882"/>
    </source>
</evidence>
<dbReference type="PANTHER" id="PTHR38011:SF7">
    <property type="entry name" value="2,5-DIAMINO-6-RIBOSYLAMINO-4(3H)-PYRIMIDINONE 5'-PHOSPHATE REDUCTASE"/>
    <property type="match status" value="1"/>
</dbReference>
<keyword evidence="14" id="KW-0378">Hydrolase</keyword>
<comment type="cofactor">
    <cofactor evidence="14 17">
        <name>Zn(2+)</name>
        <dbReference type="ChEBI" id="CHEBI:29105"/>
    </cofactor>
    <text evidence="14 17">Binds 1 zinc ion.</text>
</comment>
<dbReference type="RefSeq" id="WP_138926397.1">
    <property type="nucleotide sequence ID" value="NZ_CP034412.1"/>
</dbReference>
<dbReference type="GO" id="GO:0008703">
    <property type="term" value="F:5-amino-6-(5-phosphoribosylamino)uracil reductase activity"/>
    <property type="evidence" value="ECO:0007669"/>
    <property type="project" value="UniProtKB-EC"/>
</dbReference>
<keyword evidence="6 14" id="KW-0686">Riboflavin biosynthesis</keyword>
<evidence type="ECO:0000313" key="19">
    <source>
        <dbReference type="EMBL" id="QCY47460.1"/>
    </source>
</evidence>
<dbReference type="InterPro" id="IPR004794">
    <property type="entry name" value="Eubact_RibD"/>
</dbReference>
<feature type="binding site" evidence="16">
    <location>
        <position position="158"/>
    </location>
    <ligand>
        <name>NADP(+)</name>
        <dbReference type="ChEBI" id="CHEBI:58349"/>
    </ligand>
</feature>
<evidence type="ECO:0000259" key="18">
    <source>
        <dbReference type="PROSITE" id="PS51747"/>
    </source>
</evidence>
<comment type="function">
    <text evidence="1 14">Converts 2,5-diamino-6-(ribosylamino)-4(3h)-pyrimidinone 5'-phosphate into 5-amino-6-(ribosylamino)-2,4(1h,3h)-pyrimidinedione 5'-phosphate.</text>
</comment>
<dbReference type="Gene3D" id="3.40.140.10">
    <property type="entry name" value="Cytidine Deaminase, domain 2"/>
    <property type="match status" value="1"/>
</dbReference>
<evidence type="ECO:0000256" key="9">
    <source>
        <dbReference type="ARBA" id="ARBA00022857"/>
    </source>
</evidence>
<feature type="binding site" evidence="16">
    <location>
        <position position="208"/>
    </location>
    <ligand>
        <name>substrate</name>
    </ligand>
</feature>
<feature type="binding site" evidence="16">
    <location>
        <position position="270"/>
    </location>
    <ligand>
        <name>substrate</name>
    </ligand>
</feature>
<evidence type="ECO:0000256" key="5">
    <source>
        <dbReference type="ARBA" id="ARBA00007417"/>
    </source>
</evidence>
<dbReference type="SUPFAM" id="SSF53927">
    <property type="entry name" value="Cytidine deaminase-like"/>
    <property type="match status" value="1"/>
</dbReference>
<dbReference type="InterPro" id="IPR016193">
    <property type="entry name" value="Cytidine_deaminase-like"/>
</dbReference>
<proteinExistence type="inferred from homology"/>
<evidence type="ECO:0000256" key="15">
    <source>
        <dbReference type="PIRSR" id="PIRSR006769-1"/>
    </source>
</evidence>
<keyword evidence="9 14" id="KW-0521">NADP</keyword>
<dbReference type="GO" id="GO:0009231">
    <property type="term" value="P:riboflavin biosynthetic process"/>
    <property type="evidence" value="ECO:0007669"/>
    <property type="project" value="UniProtKB-UniPathway"/>
</dbReference>
<dbReference type="InterPro" id="IPR002125">
    <property type="entry name" value="CMP_dCMP_dom"/>
</dbReference>
<dbReference type="KEGG" id="gcr:GcLGCM259_1737"/>
<dbReference type="Proteomes" id="UP000307000">
    <property type="component" value="Chromosome"/>
</dbReference>
<feature type="domain" description="CMP/dCMP-type deaminase" evidence="18">
    <location>
        <begin position="5"/>
        <end position="128"/>
    </location>
</feature>
<accession>A0A5B7WW72</accession>
<comment type="pathway">
    <text evidence="3 14">Cofactor biosynthesis; riboflavin biosynthesis; 5-amino-6-(D-ribitylamino)uracil from GTP: step 3/4.</text>
</comment>
<evidence type="ECO:0000256" key="8">
    <source>
        <dbReference type="ARBA" id="ARBA00022833"/>
    </source>
</evidence>
<dbReference type="UniPathway" id="UPA00275">
    <property type="reaction ID" value="UER00401"/>
</dbReference>
<dbReference type="InterPro" id="IPR016192">
    <property type="entry name" value="APOBEC/CMP_deaminase_Zn-bd"/>
</dbReference>
<dbReference type="PANTHER" id="PTHR38011">
    <property type="entry name" value="DIHYDROFOLATE REDUCTASE FAMILY PROTEIN (AFU_ORTHOLOGUE AFUA_8G06820)"/>
    <property type="match status" value="1"/>
</dbReference>
<dbReference type="Pfam" id="PF01872">
    <property type="entry name" value="RibD_C"/>
    <property type="match status" value="1"/>
</dbReference>
<keyword evidence="7 14" id="KW-0479">Metal-binding</keyword>
<dbReference type="NCBIfam" id="TIGR00326">
    <property type="entry name" value="eubact_ribD"/>
    <property type="match status" value="1"/>
</dbReference>
<gene>
    <name evidence="19" type="primary">ribD_1</name>
    <name evidence="19" type="ORF">GcLGCM259_1737</name>
</gene>
<feature type="binding site" evidence="17">
    <location>
        <position position="82"/>
    </location>
    <ligand>
        <name>Zn(2+)</name>
        <dbReference type="ChEBI" id="CHEBI:29105"/>
        <note>catalytic</note>
    </ligand>
</feature>
<evidence type="ECO:0000256" key="6">
    <source>
        <dbReference type="ARBA" id="ARBA00022619"/>
    </source>
</evidence>